<feature type="transmembrane region" description="Helical" evidence="2">
    <location>
        <begin position="20"/>
        <end position="44"/>
    </location>
</feature>
<dbReference type="EMBL" id="JAKGAS010000001">
    <property type="protein sequence ID" value="MCF2946815.1"/>
    <property type="molecule type" value="Genomic_DNA"/>
</dbReference>
<dbReference type="Pfam" id="PF04397">
    <property type="entry name" value="LytTR"/>
    <property type="match status" value="1"/>
</dbReference>
<keyword evidence="5" id="KW-1185">Reference proteome</keyword>
<sequence length="241" mass="27976">MTFYCYSYILLTNNNHYQSLWQAFQCVLKDWLVWIAVSPLLLSAAKQNVSCRNGQVSALSLLLVCVSLAGVYRIVIELWVSGYSAITTFYIYFPRYIIASVLTLVTCSYYIYKVNAEQKLKQYQIEISQFKNIVVKPKQTFLVDKGTAKVVIEEDDIVCVIANGNYLEIQTSCENYLFRKTMKEMEALLTPDKFIRIHRSHMVRLSEIHSICRTKLEARLYNHKILRVGKKYLLALPHFKG</sequence>
<dbReference type="Proteomes" id="UP001521137">
    <property type="component" value="Unassembled WGS sequence"/>
</dbReference>
<feature type="domain" description="HTH LytTR-type" evidence="3">
    <location>
        <begin position="141"/>
        <end position="221"/>
    </location>
</feature>
<evidence type="ECO:0000313" key="5">
    <source>
        <dbReference type="Proteomes" id="UP001521137"/>
    </source>
</evidence>
<gene>
    <name evidence="4" type="ORF">L0668_01750</name>
</gene>
<dbReference type="InterPro" id="IPR046947">
    <property type="entry name" value="LytR-like"/>
</dbReference>
<keyword evidence="2" id="KW-0812">Transmembrane</keyword>
<comment type="caution">
    <text evidence="4">The sequence shown here is derived from an EMBL/GenBank/DDBJ whole genome shotgun (WGS) entry which is preliminary data.</text>
</comment>
<proteinExistence type="predicted"/>
<keyword evidence="1" id="KW-0902">Two-component regulatory system</keyword>
<dbReference type="SMART" id="SM00850">
    <property type="entry name" value="LytTR"/>
    <property type="match status" value="1"/>
</dbReference>
<dbReference type="PANTHER" id="PTHR37299:SF1">
    <property type="entry name" value="STAGE 0 SPORULATION PROTEIN A HOMOLOG"/>
    <property type="match status" value="1"/>
</dbReference>
<dbReference type="RefSeq" id="WP_235310335.1">
    <property type="nucleotide sequence ID" value="NZ_JAKGAS010000001.1"/>
</dbReference>
<evidence type="ECO:0000259" key="3">
    <source>
        <dbReference type="PROSITE" id="PS50930"/>
    </source>
</evidence>
<evidence type="ECO:0000256" key="2">
    <source>
        <dbReference type="SAM" id="Phobius"/>
    </source>
</evidence>
<evidence type="ECO:0000313" key="4">
    <source>
        <dbReference type="EMBL" id="MCF2946815.1"/>
    </source>
</evidence>
<reference evidence="4 5" key="1">
    <citation type="submission" date="2022-01" db="EMBL/GenBank/DDBJ databases">
        <title>Paraglaciecola sp. G1-23.</title>
        <authorList>
            <person name="Jin M.S."/>
            <person name="Han D.M."/>
            <person name="Kim H.M."/>
            <person name="Jeon C.O."/>
        </authorList>
    </citation>
    <scope>NUCLEOTIDE SEQUENCE [LARGE SCALE GENOMIC DNA]</scope>
    <source>
        <strain evidence="4 5">G1-23</strain>
    </source>
</reference>
<accession>A0ABS9D308</accession>
<dbReference type="PROSITE" id="PS50930">
    <property type="entry name" value="HTH_LYTTR"/>
    <property type="match status" value="1"/>
</dbReference>
<evidence type="ECO:0000256" key="1">
    <source>
        <dbReference type="ARBA" id="ARBA00023012"/>
    </source>
</evidence>
<name>A0ABS9D308_9ALTE</name>
<organism evidence="4 5">
    <name type="scientific">Paraglaciecola algarum</name>
    <dbReference type="NCBI Taxonomy" id="3050085"/>
    <lineage>
        <taxon>Bacteria</taxon>
        <taxon>Pseudomonadati</taxon>
        <taxon>Pseudomonadota</taxon>
        <taxon>Gammaproteobacteria</taxon>
        <taxon>Alteromonadales</taxon>
        <taxon>Alteromonadaceae</taxon>
        <taxon>Paraglaciecola</taxon>
    </lineage>
</organism>
<protein>
    <submittedName>
        <fullName evidence="4">LytTR family transcriptional regulator</fullName>
    </submittedName>
</protein>
<dbReference type="InterPro" id="IPR007492">
    <property type="entry name" value="LytTR_DNA-bd_dom"/>
</dbReference>
<keyword evidence="2" id="KW-1133">Transmembrane helix</keyword>
<dbReference type="Gene3D" id="2.40.50.1020">
    <property type="entry name" value="LytTr DNA-binding domain"/>
    <property type="match status" value="1"/>
</dbReference>
<keyword evidence="2" id="KW-0472">Membrane</keyword>
<dbReference type="PANTHER" id="PTHR37299">
    <property type="entry name" value="TRANSCRIPTIONAL REGULATOR-RELATED"/>
    <property type="match status" value="1"/>
</dbReference>
<feature type="transmembrane region" description="Helical" evidence="2">
    <location>
        <begin position="96"/>
        <end position="112"/>
    </location>
</feature>
<feature type="transmembrane region" description="Helical" evidence="2">
    <location>
        <begin position="56"/>
        <end position="76"/>
    </location>
</feature>